<evidence type="ECO:0000256" key="1">
    <source>
        <dbReference type="SAM" id="SignalP"/>
    </source>
</evidence>
<dbReference type="Gene3D" id="2.60.40.1090">
    <property type="entry name" value="Fimbrial-type adhesion domain"/>
    <property type="match status" value="1"/>
</dbReference>
<dbReference type="EMBL" id="AAGSMQ010000035">
    <property type="protein sequence ID" value="EBR5103244.1"/>
    <property type="molecule type" value="Genomic_DNA"/>
</dbReference>
<proteinExistence type="predicted"/>
<gene>
    <name evidence="3" type="ORF">B2O45_24330</name>
</gene>
<evidence type="ECO:0000259" key="2">
    <source>
        <dbReference type="Pfam" id="PF00419"/>
    </source>
</evidence>
<protein>
    <submittedName>
        <fullName evidence="3">Long polar fimbrial protein LpfA</fullName>
    </submittedName>
</protein>
<feature type="domain" description="Fimbrial-type adhesion" evidence="2">
    <location>
        <begin position="33"/>
        <end position="196"/>
    </location>
</feature>
<evidence type="ECO:0000313" key="3">
    <source>
        <dbReference type="EMBL" id="EBR5103244.1"/>
    </source>
</evidence>
<comment type="caution">
    <text evidence="3">The sequence shown here is derived from an EMBL/GenBank/DDBJ whole genome shotgun (WGS) entry which is preliminary data.</text>
</comment>
<organism evidence="3">
    <name type="scientific">Salmonella enterica</name>
    <name type="common">Salmonella choleraesuis</name>
    <dbReference type="NCBI Taxonomy" id="28901"/>
    <lineage>
        <taxon>Bacteria</taxon>
        <taxon>Pseudomonadati</taxon>
        <taxon>Pseudomonadota</taxon>
        <taxon>Gammaproteobacteria</taxon>
        <taxon>Enterobacterales</taxon>
        <taxon>Enterobacteriaceae</taxon>
        <taxon>Salmonella</taxon>
    </lineage>
</organism>
<dbReference type="InterPro" id="IPR008966">
    <property type="entry name" value="Adhesion_dom_sf"/>
</dbReference>
<dbReference type="GO" id="GO:0009289">
    <property type="term" value="C:pilus"/>
    <property type="evidence" value="ECO:0007669"/>
    <property type="project" value="InterPro"/>
</dbReference>
<dbReference type="PANTHER" id="PTHR33420">
    <property type="entry name" value="FIMBRIAL SUBUNIT ELFA-RELATED"/>
    <property type="match status" value="1"/>
</dbReference>
<sequence length="197" mass="20841">MRNKITLAMAVVGMMITVPAFADASSGQGGGVMEFTGSVIDAPCSIKPESQNIQVKLSDWTTKKLNEADAHSDPVPVTIDLSGCTFDPPIQGKVKYSKVAVTFPDATSPEGGAIKGEIINSAPINPAKNVVIQLLKADGITPVNLLKTNPNDEDPDNIQLNTNSPINTLQFFAQILATGQSTVGNVGATVTYKLYYF</sequence>
<name>A0A5U7RRN2_SALER</name>
<dbReference type="GO" id="GO:0043709">
    <property type="term" value="P:cell adhesion involved in single-species biofilm formation"/>
    <property type="evidence" value="ECO:0007669"/>
    <property type="project" value="TreeGrafter"/>
</dbReference>
<accession>A0A5U7RRN2</accession>
<dbReference type="Pfam" id="PF00419">
    <property type="entry name" value="Fimbrial"/>
    <property type="match status" value="1"/>
</dbReference>
<dbReference type="InterPro" id="IPR000259">
    <property type="entry name" value="Adhesion_dom_fimbrial"/>
</dbReference>
<feature type="chain" id="PRO_5026124996" evidence="1">
    <location>
        <begin position="23"/>
        <end position="197"/>
    </location>
</feature>
<dbReference type="PANTHER" id="PTHR33420:SF11">
    <property type="entry name" value="FIMBRIAL-LIKE PROTEIN"/>
    <property type="match status" value="1"/>
</dbReference>
<dbReference type="InterPro" id="IPR050263">
    <property type="entry name" value="Bact_Fimbrial_Adh_Pro"/>
</dbReference>
<dbReference type="InterPro" id="IPR036937">
    <property type="entry name" value="Adhesion_dom_fimbrial_sf"/>
</dbReference>
<keyword evidence="1" id="KW-0732">Signal</keyword>
<feature type="signal peptide" evidence="1">
    <location>
        <begin position="1"/>
        <end position="22"/>
    </location>
</feature>
<dbReference type="AlphaFoldDB" id="A0A5U7RRN2"/>
<reference evidence="3" key="1">
    <citation type="submission" date="2018-07" db="EMBL/GenBank/DDBJ databases">
        <authorList>
            <consortium name="PulseNet: The National Subtyping Network for Foodborne Disease Surveillance"/>
            <person name="Tarr C.L."/>
            <person name="Trees E."/>
            <person name="Katz L.S."/>
            <person name="Carleton-Romer H.A."/>
            <person name="Stroika S."/>
            <person name="Kucerova Z."/>
            <person name="Roache K.F."/>
            <person name="Sabol A.L."/>
            <person name="Besser J."/>
            <person name="Gerner-Smidt P."/>
        </authorList>
    </citation>
    <scope>NUCLEOTIDE SEQUENCE</scope>
    <source>
        <strain evidence="3">PNUSAS007347</strain>
    </source>
</reference>
<dbReference type="SUPFAM" id="SSF49401">
    <property type="entry name" value="Bacterial adhesins"/>
    <property type="match status" value="1"/>
</dbReference>